<dbReference type="GO" id="GO:0003824">
    <property type="term" value="F:catalytic activity"/>
    <property type="evidence" value="ECO:0007669"/>
    <property type="project" value="UniProtKB-ARBA"/>
</dbReference>
<dbReference type="PANTHER" id="PTHR11941">
    <property type="entry name" value="ENOYL-COA HYDRATASE-RELATED"/>
    <property type="match status" value="1"/>
</dbReference>
<dbReference type="Proteomes" id="UP000028864">
    <property type="component" value="Unassembled WGS sequence"/>
</dbReference>
<dbReference type="GO" id="GO:0006635">
    <property type="term" value="P:fatty acid beta-oxidation"/>
    <property type="evidence" value="ECO:0007669"/>
    <property type="project" value="TreeGrafter"/>
</dbReference>
<dbReference type="InterPro" id="IPR001753">
    <property type="entry name" value="Enoyl-CoA_hydra/iso"/>
</dbReference>
<name>A0AAV2WMW6_MYCNE</name>
<dbReference type="EMBL" id="LK021339">
    <property type="protein sequence ID" value="CDQ45554.1"/>
    <property type="molecule type" value="Genomic_DNA"/>
</dbReference>
<accession>A0AAV2WMW6</accession>
<dbReference type="InterPro" id="IPR029045">
    <property type="entry name" value="ClpP/crotonase-like_dom_sf"/>
</dbReference>
<protein>
    <submittedName>
        <fullName evidence="3">Enoyl-CoA hydratase</fullName>
    </submittedName>
</protein>
<reference evidence="3" key="1">
    <citation type="submission" date="2014-05" db="EMBL/GenBank/DDBJ databases">
        <authorList>
            <person name="Urmite Genomes"/>
        </authorList>
    </citation>
    <scope>NUCLEOTIDE SEQUENCE</scope>
    <source>
        <strain evidence="3">DSM 44074</strain>
    </source>
</reference>
<gene>
    <name evidence="3" type="ORF">BN1047_03452</name>
</gene>
<evidence type="ECO:0000313" key="4">
    <source>
        <dbReference type="Proteomes" id="UP000028864"/>
    </source>
</evidence>
<dbReference type="Gene3D" id="3.90.226.10">
    <property type="entry name" value="2-enoyl-CoA Hydratase, Chain A, domain 1"/>
    <property type="match status" value="1"/>
</dbReference>
<proteinExistence type="predicted"/>
<dbReference type="PANTHER" id="PTHR11941:SF54">
    <property type="entry name" value="ENOYL-COA HYDRATASE, MITOCHONDRIAL"/>
    <property type="match status" value="1"/>
</dbReference>
<dbReference type="RefSeq" id="WP_051644263.1">
    <property type="nucleotide sequence ID" value="NZ_LK021339.1"/>
</dbReference>
<dbReference type="SUPFAM" id="SSF52096">
    <property type="entry name" value="ClpP/crotonase"/>
    <property type="match status" value="1"/>
</dbReference>
<dbReference type="CDD" id="cd06558">
    <property type="entry name" value="crotonase-like"/>
    <property type="match status" value="1"/>
</dbReference>
<feature type="region of interest" description="Disordered" evidence="2">
    <location>
        <begin position="254"/>
        <end position="280"/>
    </location>
</feature>
<sequence>MTSPEDMPPTGLTLADHGGVLVVTLNRPPANALNRSVIGELTHLFAERTASADAPAVVLTGHGDRFFSAGGDIKELDGVAADQIDGRMRDFHALLVVLDRYPRPVIGAINGYCVGGGMEIALFSDTVLAVEHAQFGFPEIKHGLLPADKGIQRAIRILGARAARTMLLSGELFGVQRAAALGLVDRIVEPAQLLPSAIAVAEQASAEARVLYRALKRSVNGPDDAADERSLRSTLADAAAYFDDPVARALRGGWSVQRNRARTHAATPPPHDERPAEESH</sequence>
<evidence type="ECO:0000256" key="1">
    <source>
        <dbReference type="ARBA" id="ARBA00023098"/>
    </source>
</evidence>
<dbReference type="Pfam" id="PF00378">
    <property type="entry name" value="ECH_1"/>
    <property type="match status" value="1"/>
</dbReference>
<feature type="compositionally biased region" description="Basic and acidic residues" evidence="2">
    <location>
        <begin position="270"/>
        <end position="280"/>
    </location>
</feature>
<keyword evidence="1" id="KW-0443">Lipid metabolism</keyword>
<reference evidence="3" key="2">
    <citation type="submission" date="2015-09" db="EMBL/GenBank/DDBJ databases">
        <title>Draft genome sequence of Mycobacterium neoaurum DSM 44074.</title>
        <authorList>
            <person name="Croce O."/>
            <person name="Robert C."/>
            <person name="Raoult D."/>
            <person name="Drancourt M."/>
        </authorList>
    </citation>
    <scope>NUCLEOTIDE SEQUENCE</scope>
    <source>
        <strain evidence="3">DSM 44074</strain>
    </source>
</reference>
<evidence type="ECO:0000256" key="2">
    <source>
        <dbReference type="SAM" id="MobiDB-lite"/>
    </source>
</evidence>
<organism evidence="3 4">
    <name type="scientific">Mycolicibacterium neoaurum</name>
    <name type="common">Mycobacterium neoaurum</name>
    <dbReference type="NCBI Taxonomy" id="1795"/>
    <lineage>
        <taxon>Bacteria</taxon>
        <taxon>Bacillati</taxon>
        <taxon>Actinomycetota</taxon>
        <taxon>Actinomycetes</taxon>
        <taxon>Mycobacteriales</taxon>
        <taxon>Mycobacteriaceae</taxon>
        <taxon>Mycolicibacterium</taxon>
    </lineage>
</organism>
<dbReference type="AlphaFoldDB" id="A0AAV2WMW6"/>
<evidence type="ECO:0000313" key="3">
    <source>
        <dbReference type="EMBL" id="CDQ45554.1"/>
    </source>
</evidence>